<dbReference type="EMBL" id="PEDL01000015">
    <property type="protein sequence ID" value="PHV70032.1"/>
    <property type="molecule type" value="Genomic_DNA"/>
</dbReference>
<gene>
    <name evidence="1" type="ORF">CS063_12875</name>
</gene>
<dbReference type="Proteomes" id="UP000224460">
    <property type="component" value="Unassembled WGS sequence"/>
</dbReference>
<evidence type="ECO:0000313" key="2">
    <source>
        <dbReference type="Proteomes" id="UP000224460"/>
    </source>
</evidence>
<accession>A0AC61DAI8</accession>
<comment type="caution">
    <text evidence="1">The sequence shown here is derived from an EMBL/GenBank/DDBJ whole genome shotgun (WGS) entry which is preliminary data.</text>
</comment>
<evidence type="ECO:0000313" key="1">
    <source>
        <dbReference type="EMBL" id="PHV70032.1"/>
    </source>
</evidence>
<organism evidence="1 2">
    <name type="scientific">Sporanaerobium hydrogeniformans</name>
    <dbReference type="NCBI Taxonomy" id="3072179"/>
    <lineage>
        <taxon>Bacteria</taxon>
        <taxon>Bacillati</taxon>
        <taxon>Bacillota</taxon>
        <taxon>Clostridia</taxon>
        <taxon>Lachnospirales</taxon>
        <taxon>Lachnospiraceae</taxon>
        <taxon>Sporanaerobium</taxon>
    </lineage>
</organism>
<proteinExistence type="predicted"/>
<reference evidence="1" key="1">
    <citation type="submission" date="2017-10" db="EMBL/GenBank/DDBJ databases">
        <title>Genome sequence of cellulolytic Lachnospiraceae bacterium XHS1971 isolated from hotspring sediment.</title>
        <authorList>
            <person name="Vasudevan G."/>
            <person name="Joshi A.J."/>
            <person name="Hivarkar S."/>
            <person name="Lanjekar V.B."/>
            <person name="Dhakephalkar P.K."/>
            <person name="Dagar S."/>
        </authorList>
    </citation>
    <scope>NUCLEOTIDE SEQUENCE</scope>
    <source>
        <strain evidence="1">XHS1971</strain>
    </source>
</reference>
<name>A0AC61DAI8_9FIRM</name>
<keyword evidence="2" id="KW-1185">Reference proteome</keyword>
<protein>
    <submittedName>
        <fullName evidence="1">Uncharacterized protein</fullName>
    </submittedName>
</protein>
<sequence>MKINYNIPALRTLNSLNKANDSASKVMERLSSGLRINSAGDDAAGMAISQKMNAQVKGLQQANRNVMDGISMIQTAEGACNEVHAMLQRARELTLQAANGTNDDKDRQTISDEVNSLLEEIAAIQQRTEFNKKSLLNGSQDKITLQVGANEKQCLSIGGDGMSLSNVLVNISGVTSNKLPGAKEYTTTDVTGEVTTKYEVNKENASGEFEDITTITDTSTTPEKVMTTTVNRTLGTITYTEEQPTGTLSKKTVTSYNGTDDKWEMQEIDPTDGTTPIGAPIDADIEELPKAPVIQQLGETGLTNNMIVVDGKEIDPSKLPITLSEGSVVSIKLDPGCTIKLQAEEDGTPRSVTLEKGEKLVYKAGKGPITLTANGIIMKPNSDGKQDAVMLIPGTNEGSKYNENLILFGNQKESDATIVRLDVAIEANSKIRSTLGAYQNRLEHTTSNLSVSEENMTAALSRIQDADMAQEMTEYTKYNIISQAGISMLAQANQRPQQILSLLQQ</sequence>